<protein>
    <submittedName>
        <fullName evidence="5">LacI family transcriptional regulator</fullName>
    </submittedName>
</protein>
<dbReference type="Pfam" id="PF00356">
    <property type="entry name" value="LacI"/>
    <property type="match status" value="1"/>
</dbReference>
<dbReference type="RefSeq" id="WP_115482258.1">
    <property type="nucleotide sequence ID" value="NZ_QRCT01000034.1"/>
</dbReference>
<dbReference type="PROSITE" id="PS50932">
    <property type="entry name" value="HTH_LACI_2"/>
    <property type="match status" value="1"/>
</dbReference>
<dbReference type="Gene3D" id="3.40.50.2300">
    <property type="match status" value="2"/>
</dbReference>
<sequence>MNISEIADLAGVSKAAVSRYFNNGYISEEKKEKIRKVIEQTGYQPSREARTLRTRKTNLIGVIIPKINSHAVSRMVAGISSIISKSDYQMILANTENNAKKELDYLKIFNQKQVDGIVLIATMFSTEHKKVLKNLTVPIVIVGQKLEGYQCVYHDDYHAAYRLTEKMIENGRKQIGYIGVTTEDIAVGFERKRGYQKALKKYGIPEDKSRMMQVSFSMEEGYIKAKELLDNVPDLDGLFCSTDNIAIGAMKAIKESGKKIPDDIEIGGMGDSMMAKVTTPSLTSIHFYYKTSGEEAAKMLLTEIEGESVIAKEIKMGYKLMERDSMKNSKKV</sequence>
<keyword evidence="6" id="KW-1185">Reference proteome</keyword>
<proteinExistence type="predicted"/>
<evidence type="ECO:0000313" key="5">
    <source>
        <dbReference type="EMBL" id="RDU22915.1"/>
    </source>
</evidence>
<dbReference type="GO" id="GO:0000976">
    <property type="term" value="F:transcription cis-regulatory region binding"/>
    <property type="evidence" value="ECO:0007669"/>
    <property type="project" value="TreeGrafter"/>
</dbReference>
<dbReference type="CDD" id="cd01392">
    <property type="entry name" value="HTH_LacI"/>
    <property type="match status" value="1"/>
</dbReference>
<feature type="domain" description="HTH lacI-type" evidence="4">
    <location>
        <begin position="1"/>
        <end position="54"/>
    </location>
</feature>
<reference evidence="5 6" key="1">
    <citation type="submission" date="2018-07" db="EMBL/GenBank/DDBJ databases">
        <title>Anaerosacharophilus polymeroproducens gen. nov. sp. nov., an anaerobic bacterium isolated from salt field.</title>
        <authorList>
            <person name="Kim W."/>
            <person name="Yang S.-H."/>
            <person name="Oh J."/>
            <person name="Lee J.-H."/>
            <person name="Kwon K.K."/>
        </authorList>
    </citation>
    <scope>NUCLEOTIDE SEQUENCE [LARGE SCALE GENOMIC DNA]</scope>
    <source>
        <strain evidence="5 6">MCWD5</strain>
    </source>
</reference>
<organism evidence="5 6">
    <name type="scientific">Anaerosacchariphilus polymeriproducens</name>
    <dbReference type="NCBI Taxonomy" id="1812858"/>
    <lineage>
        <taxon>Bacteria</taxon>
        <taxon>Bacillati</taxon>
        <taxon>Bacillota</taxon>
        <taxon>Clostridia</taxon>
        <taxon>Lachnospirales</taxon>
        <taxon>Lachnospiraceae</taxon>
        <taxon>Anaerosacchariphilus</taxon>
    </lineage>
</organism>
<dbReference type="PANTHER" id="PTHR30146:SF154">
    <property type="entry name" value="TRANSCRIPTION REGULATOR, MEMBER OF GALR FAMILY"/>
    <property type="match status" value="1"/>
</dbReference>
<evidence type="ECO:0000313" key="6">
    <source>
        <dbReference type="Proteomes" id="UP000255036"/>
    </source>
</evidence>
<dbReference type="PANTHER" id="PTHR30146">
    <property type="entry name" value="LACI-RELATED TRANSCRIPTIONAL REPRESSOR"/>
    <property type="match status" value="1"/>
</dbReference>
<dbReference type="CDD" id="cd01542">
    <property type="entry name" value="PBP1_TreR-like"/>
    <property type="match status" value="1"/>
</dbReference>
<dbReference type="Gene3D" id="1.10.260.40">
    <property type="entry name" value="lambda repressor-like DNA-binding domains"/>
    <property type="match status" value="1"/>
</dbReference>
<evidence type="ECO:0000259" key="4">
    <source>
        <dbReference type="PROSITE" id="PS50932"/>
    </source>
</evidence>
<dbReference type="SUPFAM" id="SSF53822">
    <property type="entry name" value="Periplasmic binding protein-like I"/>
    <property type="match status" value="1"/>
</dbReference>
<dbReference type="SMART" id="SM00354">
    <property type="entry name" value="HTH_LACI"/>
    <property type="match status" value="1"/>
</dbReference>
<keyword evidence="2" id="KW-0238">DNA-binding</keyword>
<dbReference type="InterPro" id="IPR046335">
    <property type="entry name" value="LacI/GalR-like_sensor"/>
</dbReference>
<dbReference type="GO" id="GO:0003700">
    <property type="term" value="F:DNA-binding transcription factor activity"/>
    <property type="evidence" value="ECO:0007669"/>
    <property type="project" value="TreeGrafter"/>
</dbReference>
<evidence type="ECO:0000256" key="1">
    <source>
        <dbReference type="ARBA" id="ARBA00023015"/>
    </source>
</evidence>
<name>A0A371ATL9_9FIRM</name>
<dbReference type="AlphaFoldDB" id="A0A371ATL9"/>
<dbReference type="SUPFAM" id="SSF47413">
    <property type="entry name" value="lambda repressor-like DNA-binding domains"/>
    <property type="match status" value="1"/>
</dbReference>
<dbReference type="InterPro" id="IPR010982">
    <property type="entry name" value="Lambda_DNA-bd_dom_sf"/>
</dbReference>
<dbReference type="InterPro" id="IPR000843">
    <property type="entry name" value="HTH_LacI"/>
</dbReference>
<dbReference type="InterPro" id="IPR028082">
    <property type="entry name" value="Peripla_BP_I"/>
</dbReference>
<keyword evidence="3" id="KW-0804">Transcription</keyword>
<dbReference type="Proteomes" id="UP000255036">
    <property type="component" value="Unassembled WGS sequence"/>
</dbReference>
<gene>
    <name evidence="5" type="ORF">DWV06_11100</name>
</gene>
<keyword evidence="1" id="KW-0805">Transcription regulation</keyword>
<evidence type="ECO:0000256" key="2">
    <source>
        <dbReference type="ARBA" id="ARBA00023125"/>
    </source>
</evidence>
<dbReference type="Pfam" id="PF13377">
    <property type="entry name" value="Peripla_BP_3"/>
    <property type="match status" value="1"/>
</dbReference>
<evidence type="ECO:0000256" key="3">
    <source>
        <dbReference type="ARBA" id="ARBA00023163"/>
    </source>
</evidence>
<accession>A0A371ATL9</accession>
<dbReference type="OrthoDB" id="3180992at2"/>
<comment type="caution">
    <text evidence="5">The sequence shown here is derived from an EMBL/GenBank/DDBJ whole genome shotgun (WGS) entry which is preliminary data.</text>
</comment>
<dbReference type="EMBL" id="QRCT01000034">
    <property type="protein sequence ID" value="RDU22915.1"/>
    <property type="molecule type" value="Genomic_DNA"/>
</dbReference>